<comment type="similarity">
    <text evidence="2">Belongs to the major facilitator superfamily. Sugar transporter (TC 2.A.1.1) family.</text>
</comment>
<dbReference type="EMBL" id="CAJOBC010026918">
    <property type="protein sequence ID" value="CAF4072649.1"/>
    <property type="molecule type" value="Genomic_DNA"/>
</dbReference>
<keyword evidence="5 6" id="KW-0472">Membrane</keyword>
<feature type="transmembrane region" description="Helical" evidence="6">
    <location>
        <begin position="30"/>
        <end position="51"/>
    </location>
</feature>
<dbReference type="OrthoDB" id="4142200at2759"/>
<dbReference type="InterPro" id="IPR036259">
    <property type="entry name" value="MFS_trans_sf"/>
</dbReference>
<dbReference type="PROSITE" id="PS00216">
    <property type="entry name" value="SUGAR_TRANSPORT_1"/>
    <property type="match status" value="1"/>
</dbReference>
<dbReference type="Proteomes" id="UP000681722">
    <property type="component" value="Unassembled WGS sequence"/>
</dbReference>
<evidence type="ECO:0000256" key="3">
    <source>
        <dbReference type="ARBA" id="ARBA00022692"/>
    </source>
</evidence>
<dbReference type="GO" id="GO:0005351">
    <property type="term" value="F:carbohydrate:proton symporter activity"/>
    <property type="evidence" value="ECO:0007669"/>
    <property type="project" value="TreeGrafter"/>
</dbReference>
<gene>
    <name evidence="8" type="ORF">GPM918_LOCUS27459</name>
    <name evidence="9" type="ORF">SRO942_LOCUS27787</name>
</gene>
<evidence type="ECO:0000256" key="2">
    <source>
        <dbReference type="ARBA" id="ARBA00010992"/>
    </source>
</evidence>
<dbReference type="InterPro" id="IPR050360">
    <property type="entry name" value="MFS_Sugar_Transporters"/>
</dbReference>
<dbReference type="EMBL" id="CAJNOQ010011528">
    <property type="protein sequence ID" value="CAF1278972.1"/>
    <property type="molecule type" value="Genomic_DNA"/>
</dbReference>
<dbReference type="GO" id="GO:0016020">
    <property type="term" value="C:membrane"/>
    <property type="evidence" value="ECO:0007669"/>
    <property type="project" value="UniProtKB-SubCell"/>
</dbReference>
<keyword evidence="4 6" id="KW-1133">Transmembrane helix</keyword>
<evidence type="ECO:0000256" key="1">
    <source>
        <dbReference type="ARBA" id="ARBA00004141"/>
    </source>
</evidence>
<dbReference type="Proteomes" id="UP000663829">
    <property type="component" value="Unassembled WGS sequence"/>
</dbReference>
<comment type="caution">
    <text evidence="8">The sequence shown here is derived from an EMBL/GenBank/DDBJ whole genome shotgun (WGS) entry which is preliminary data.</text>
</comment>
<dbReference type="AlphaFoldDB" id="A0A815CDL7"/>
<feature type="domain" description="Major facilitator superfamily (MFS) profile" evidence="7">
    <location>
        <begin position="1"/>
        <end position="338"/>
    </location>
</feature>
<accession>A0A815CDL7</accession>
<dbReference type="InterPro" id="IPR005829">
    <property type="entry name" value="Sugar_transporter_CS"/>
</dbReference>
<evidence type="ECO:0000259" key="7">
    <source>
        <dbReference type="PROSITE" id="PS50850"/>
    </source>
</evidence>
<dbReference type="Gene3D" id="1.20.1250.20">
    <property type="entry name" value="MFS general substrate transporter like domains"/>
    <property type="match status" value="1"/>
</dbReference>
<feature type="transmembrane region" description="Helical" evidence="6">
    <location>
        <begin position="189"/>
        <end position="210"/>
    </location>
</feature>
<dbReference type="InterPro" id="IPR005828">
    <property type="entry name" value="MFS_sugar_transport-like"/>
</dbReference>
<dbReference type="PANTHER" id="PTHR48022">
    <property type="entry name" value="PLASTIDIC GLUCOSE TRANSPORTER 4"/>
    <property type="match status" value="1"/>
</dbReference>
<evidence type="ECO:0000256" key="6">
    <source>
        <dbReference type="SAM" id="Phobius"/>
    </source>
</evidence>
<keyword evidence="3 6" id="KW-0812">Transmembrane</keyword>
<feature type="transmembrane region" description="Helical" evidence="6">
    <location>
        <begin position="217"/>
        <end position="240"/>
    </location>
</feature>
<comment type="subcellular location">
    <subcellularLocation>
        <location evidence="1">Membrane</location>
        <topology evidence="1">Multi-pass membrane protein</topology>
    </subcellularLocation>
</comment>
<feature type="transmembrane region" description="Helical" evidence="6">
    <location>
        <begin position="151"/>
        <end position="177"/>
    </location>
</feature>
<dbReference type="InterPro" id="IPR020846">
    <property type="entry name" value="MFS_dom"/>
</dbReference>
<organism evidence="8 10">
    <name type="scientific">Didymodactylos carnosus</name>
    <dbReference type="NCBI Taxonomy" id="1234261"/>
    <lineage>
        <taxon>Eukaryota</taxon>
        <taxon>Metazoa</taxon>
        <taxon>Spiralia</taxon>
        <taxon>Gnathifera</taxon>
        <taxon>Rotifera</taxon>
        <taxon>Eurotatoria</taxon>
        <taxon>Bdelloidea</taxon>
        <taxon>Philodinida</taxon>
        <taxon>Philodinidae</taxon>
        <taxon>Didymodactylos</taxon>
    </lineage>
</organism>
<reference evidence="8" key="1">
    <citation type="submission" date="2021-02" db="EMBL/GenBank/DDBJ databases">
        <authorList>
            <person name="Nowell W R."/>
        </authorList>
    </citation>
    <scope>NUCLEOTIDE SEQUENCE</scope>
</reference>
<sequence>MYTSVGIGGLSMLVPLYVSEITTKEIRGRILSLQNLALSIGMATGIWIVYGTSLNLSGLTMSWRLPLSLKLVPVLCLVFSTFFFFPFSPRWLLGKNRDQEAMHVLKKLRRTTNDDDVWKEYDEIKQELLFEQEQSIHSYAQLFRYPLRRRLILGIFIQLFQQFTGINSILYYAPAIFKQAGLNSQTSSLLATGINGVVNILATIPVILLIDRLGRRFITISGALLMGIAMITVGVLMSVYGIHEIDSSTNANTLTITSDPAKYTIIALVYVFVAAYAYSWGPCGHDILGFGFGMSEARFMEKSLSKVRVYHLEFSSTFDNALLLNTVDSQIMCYKSKR</sequence>
<feature type="transmembrane region" description="Helical" evidence="6">
    <location>
        <begin position="260"/>
        <end position="278"/>
    </location>
</feature>
<protein>
    <recommendedName>
        <fullName evidence="7">Major facilitator superfamily (MFS) profile domain-containing protein</fullName>
    </recommendedName>
</protein>
<proteinExistence type="inferred from homology"/>
<dbReference type="PROSITE" id="PS50850">
    <property type="entry name" value="MFS"/>
    <property type="match status" value="1"/>
</dbReference>
<dbReference type="Pfam" id="PF00083">
    <property type="entry name" value="Sugar_tr"/>
    <property type="match status" value="1"/>
</dbReference>
<dbReference type="SUPFAM" id="SSF103473">
    <property type="entry name" value="MFS general substrate transporter"/>
    <property type="match status" value="1"/>
</dbReference>
<dbReference type="PRINTS" id="PR00171">
    <property type="entry name" value="SUGRTRNSPORT"/>
</dbReference>
<feature type="transmembrane region" description="Helical" evidence="6">
    <location>
        <begin position="71"/>
        <end position="93"/>
    </location>
</feature>
<name>A0A815CDL7_9BILA</name>
<evidence type="ECO:0000256" key="5">
    <source>
        <dbReference type="ARBA" id="ARBA00023136"/>
    </source>
</evidence>
<keyword evidence="10" id="KW-1185">Reference proteome</keyword>
<evidence type="ECO:0000313" key="8">
    <source>
        <dbReference type="EMBL" id="CAF1278972.1"/>
    </source>
</evidence>
<evidence type="ECO:0000313" key="9">
    <source>
        <dbReference type="EMBL" id="CAF4072649.1"/>
    </source>
</evidence>
<dbReference type="PANTHER" id="PTHR48022:SF2">
    <property type="entry name" value="PLASTIDIC GLUCOSE TRANSPORTER 4"/>
    <property type="match status" value="1"/>
</dbReference>
<evidence type="ECO:0000313" key="10">
    <source>
        <dbReference type="Proteomes" id="UP000663829"/>
    </source>
</evidence>
<dbReference type="InterPro" id="IPR003663">
    <property type="entry name" value="Sugar/inositol_transpt"/>
</dbReference>
<evidence type="ECO:0000256" key="4">
    <source>
        <dbReference type="ARBA" id="ARBA00022989"/>
    </source>
</evidence>